<name>A0ABY8WNF3_9ACTN</name>
<organism evidence="1 2">
    <name type="scientific">Actinoplanes oblitus</name>
    <dbReference type="NCBI Taxonomy" id="3040509"/>
    <lineage>
        <taxon>Bacteria</taxon>
        <taxon>Bacillati</taxon>
        <taxon>Actinomycetota</taxon>
        <taxon>Actinomycetes</taxon>
        <taxon>Micromonosporales</taxon>
        <taxon>Micromonosporaceae</taxon>
        <taxon>Actinoplanes</taxon>
    </lineage>
</organism>
<protein>
    <submittedName>
        <fullName evidence="1">Uncharacterized protein</fullName>
    </submittedName>
</protein>
<proteinExistence type="predicted"/>
<accession>A0ABY8WNF3</accession>
<evidence type="ECO:0000313" key="2">
    <source>
        <dbReference type="Proteomes" id="UP001240150"/>
    </source>
</evidence>
<evidence type="ECO:0000313" key="1">
    <source>
        <dbReference type="EMBL" id="WIM99401.1"/>
    </source>
</evidence>
<sequence length="72" mass="8017">MASDGVTTLKMFMVDTLLSNGSRGPVVYSAEAMWKLFCTLHDLLGAQFHQMIDTPEYAEFMKDYTTDGGHHG</sequence>
<keyword evidence="2" id="KW-1185">Reference proteome</keyword>
<dbReference type="RefSeq" id="WP_284920839.1">
    <property type="nucleotide sequence ID" value="NZ_CP126980.1"/>
</dbReference>
<reference evidence="1 2" key="1">
    <citation type="submission" date="2023-06" db="EMBL/GenBank/DDBJ databases">
        <authorList>
            <person name="Yushchuk O."/>
            <person name="Binda E."/>
            <person name="Ruckert-Reed C."/>
            <person name="Fedorenko V."/>
            <person name="Kalinowski J."/>
            <person name="Marinelli F."/>
        </authorList>
    </citation>
    <scope>NUCLEOTIDE SEQUENCE [LARGE SCALE GENOMIC DNA]</scope>
    <source>
        <strain evidence="1 2">NRRL 3884</strain>
    </source>
</reference>
<dbReference type="EMBL" id="CP126980">
    <property type="protein sequence ID" value="WIM99401.1"/>
    <property type="molecule type" value="Genomic_DNA"/>
</dbReference>
<dbReference type="Proteomes" id="UP001240150">
    <property type="component" value="Chromosome"/>
</dbReference>
<gene>
    <name evidence="1" type="ORF">ACTOB_003052</name>
</gene>